<keyword evidence="4" id="KW-1185">Reference proteome</keyword>
<dbReference type="Gene3D" id="3.40.630.190">
    <property type="entry name" value="LCP protein"/>
    <property type="match status" value="1"/>
</dbReference>
<accession>A0ABT5TUB5</accession>
<feature type="non-terminal residue" evidence="3">
    <location>
        <position position="264"/>
    </location>
</feature>
<dbReference type="PANTHER" id="PTHR33392:SF6">
    <property type="entry name" value="POLYISOPRENYL-TEICHOIC ACID--PEPTIDOGLYCAN TEICHOIC ACID TRANSFERASE TAGU"/>
    <property type="match status" value="1"/>
</dbReference>
<gene>
    <name evidence="3" type="ORF">PU560_04030</name>
</gene>
<evidence type="ECO:0000313" key="4">
    <source>
        <dbReference type="Proteomes" id="UP001165561"/>
    </source>
</evidence>
<evidence type="ECO:0000259" key="2">
    <source>
        <dbReference type="Pfam" id="PF03816"/>
    </source>
</evidence>
<comment type="caution">
    <text evidence="3">The sequence shown here is derived from an EMBL/GenBank/DDBJ whole genome shotgun (WGS) entry which is preliminary data.</text>
</comment>
<proteinExistence type="inferred from homology"/>
<organism evidence="3 4">
    <name type="scientific">Georgenia halotolerans</name>
    <dbReference type="NCBI Taxonomy" id="3028317"/>
    <lineage>
        <taxon>Bacteria</taxon>
        <taxon>Bacillati</taxon>
        <taxon>Actinomycetota</taxon>
        <taxon>Actinomycetes</taxon>
        <taxon>Micrococcales</taxon>
        <taxon>Bogoriellaceae</taxon>
        <taxon>Georgenia</taxon>
    </lineage>
</organism>
<comment type="similarity">
    <text evidence="1">Belongs to the LytR/CpsA/Psr (LCP) family.</text>
</comment>
<dbReference type="Proteomes" id="UP001165561">
    <property type="component" value="Unassembled WGS sequence"/>
</dbReference>
<dbReference type="Pfam" id="PF03816">
    <property type="entry name" value="LytR_cpsA_psr"/>
    <property type="match status" value="1"/>
</dbReference>
<dbReference type="InterPro" id="IPR004474">
    <property type="entry name" value="LytR_CpsA_psr"/>
</dbReference>
<feature type="domain" description="Cell envelope-related transcriptional attenuator" evidence="2">
    <location>
        <begin position="62"/>
        <end position="204"/>
    </location>
</feature>
<reference evidence="3" key="1">
    <citation type="submission" date="2023-02" db="EMBL/GenBank/DDBJ databases">
        <title>Georgenia sp.10Sc9-8, isolated from a soil sample collected from the Taklamakan desert.</title>
        <authorList>
            <person name="Liu S."/>
        </authorList>
    </citation>
    <scope>NUCLEOTIDE SEQUENCE</scope>
    <source>
        <strain evidence="3">10Sc9-8</strain>
    </source>
</reference>
<dbReference type="InterPro" id="IPR050922">
    <property type="entry name" value="LytR/CpsA/Psr_CW_biosynth"/>
</dbReference>
<evidence type="ECO:0000313" key="3">
    <source>
        <dbReference type="EMBL" id="MDD9205637.1"/>
    </source>
</evidence>
<dbReference type="EMBL" id="JARACI010000588">
    <property type="protein sequence ID" value="MDD9205637.1"/>
    <property type="molecule type" value="Genomic_DNA"/>
</dbReference>
<dbReference type="NCBIfam" id="TIGR00350">
    <property type="entry name" value="lytR_cpsA_psr"/>
    <property type="match status" value="1"/>
</dbReference>
<sequence>MLVLLLALLLAWPIGLALWAQLRLTQTEALSDNPGTPGRTYLLAGSDSRADGRVTGAVDGERSDTIMVLHDPPSGSPALISLPRDTLVDIPGHGAGKLNSSYALGGPSLLVLTVEGLTGLTMDHYIEIGMGGVQDVVDAVGGVELCLDYDVSDELSHLEWTAGCEHVGGETALAFARMRYADPEGDLGRAERQRQVIASVVDEVTTPATVVNPVRHVRLVQAGTDALVVDEDTGVVDLGRMALAFSSVTGAGGVRGAPPVADSD</sequence>
<dbReference type="PANTHER" id="PTHR33392">
    <property type="entry name" value="POLYISOPRENYL-TEICHOIC ACID--PEPTIDOGLYCAN TEICHOIC ACID TRANSFERASE TAGU"/>
    <property type="match status" value="1"/>
</dbReference>
<protein>
    <submittedName>
        <fullName evidence="3">LCP family protein</fullName>
    </submittedName>
</protein>
<name>A0ABT5TUB5_9MICO</name>
<evidence type="ECO:0000256" key="1">
    <source>
        <dbReference type="ARBA" id="ARBA00006068"/>
    </source>
</evidence>